<protein>
    <submittedName>
        <fullName evidence="2">MBL fold metallo-hydrolase</fullName>
    </submittedName>
</protein>
<comment type="caution">
    <text evidence="2">The sequence shown here is derived from an EMBL/GenBank/DDBJ whole genome shotgun (WGS) entry which is preliminary data.</text>
</comment>
<proteinExistence type="predicted"/>
<dbReference type="InterPro" id="IPR001279">
    <property type="entry name" value="Metallo-B-lactamas"/>
</dbReference>
<feature type="domain" description="Metallo-beta-lactamase" evidence="1">
    <location>
        <begin position="32"/>
        <end position="93"/>
    </location>
</feature>
<dbReference type="AlphaFoldDB" id="A0AA42KUT6"/>
<organism evidence="2 3">
    <name type="scientific">Brucella intermedia GD04153</name>
    <dbReference type="NCBI Taxonomy" id="2975438"/>
    <lineage>
        <taxon>Bacteria</taxon>
        <taxon>Pseudomonadati</taxon>
        <taxon>Pseudomonadota</taxon>
        <taxon>Alphaproteobacteria</taxon>
        <taxon>Hyphomicrobiales</taxon>
        <taxon>Brucellaceae</taxon>
        <taxon>Brucella/Ochrobactrum group</taxon>
        <taxon>Brucella</taxon>
    </lineage>
</organism>
<evidence type="ECO:0000313" key="3">
    <source>
        <dbReference type="Proteomes" id="UP001158087"/>
    </source>
</evidence>
<dbReference type="SUPFAM" id="SSF56281">
    <property type="entry name" value="Metallo-hydrolase/oxidoreductase"/>
    <property type="match status" value="1"/>
</dbReference>
<name>A0AA42KUT6_9HYPH</name>
<dbReference type="Pfam" id="PF00753">
    <property type="entry name" value="Lactamase_B"/>
    <property type="match status" value="1"/>
</dbReference>
<accession>A0AA42KUT6</accession>
<reference evidence="2" key="1">
    <citation type="submission" date="2022-09" db="EMBL/GenBank/DDBJ databases">
        <title>Intensive care unit water sources are persistently colonized with multi-drug resistant bacteria and are the site of extensive horizontal gene transfer of antibiotic resistance genes.</title>
        <authorList>
            <person name="Diorio-Toth L."/>
        </authorList>
    </citation>
    <scope>NUCLEOTIDE SEQUENCE</scope>
    <source>
        <strain evidence="2">GD04153</strain>
    </source>
</reference>
<dbReference type="EMBL" id="JAODYY010000009">
    <property type="protein sequence ID" value="MDH0125902.1"/>
    <property type="molecule type" value="Genomic_DNA"/>
</dbReference>
<evidence type="ECO:0000259" key="1">
    <source>
        <dbReference type="Pfam" id="PF00753"/>
    </source>
</evidence>
<gene>
    <name evidence="2" type="ORF">N7376_18080</name>
</gene>
<sequence>MILDNERRQHPVGQGFFHSGFILEDREIRLSYVYDCGSMAAYKGERDREIDSFHRQAANLKTLDLLYLSHVHADHINGVEKLLETDAIAHALELDTVCLATFPL</sequence>
<dbReference type="Proteomes" id="UP001158087">
    <property type="component" value="Unassembled WGS sequence"/>
</dbReference>
<dbReference type="InterPro" id="IPR036866">
    <property type="entry name" value="RibonucZ/Hydroxyglut_hydro"/>
</dbReference>
<evidence type="ECO:0000313" key="2">
    <source>
        <dbReference type="EMBL" id="MDH0125902.1"/>
    </source>
</evidence>
<dbReference type="Gene3D" id="3.60.15.10">
    <property type="entry name" value="Ribonuclease Z/Hydroxyacylglutathione hydrolase-like"/>
    <property type="match status" value="1"/>
</dbReference>